<keyword evidence="5 10" id="KW-0460">Magnesium</keyword>
<comment type="similarity">
    <text evidence="10">Belongs to the CRISPR-associated endonuclease Cas1 family.</text>
</comment>
<dbReference type="Proteomes" id="UP000594464">
    <property type="component" value="Chromosome"/>
</dbReference>
<evidence type="ECO:0000256" key="3">
    <source>
        <dbReference type="ARBA" id="ARBA00022759"/>
    </source>
</evidence>
<accession>A0A7T0C2L6</accession>
<keyword evidence="8 10" id="KW-0464">Manganese</keyword>
<keyword evidence="3 10" id="KW-0255">Endonuclease</keyword>
<dbReference type="InterPro" id="IPR042206">
    <property type="entry name" value="CRISPR-assoc_Cas1_C"/>
</dbReference>
<dbReference type="GO" id="GO:0004520">
    <property type="term" value="F:DNA endonuclease activity"/>
    <property type="evidence" value="ECO:0007669"/>
    <property type="project" value="InterPro"/>
</dbReference>
<gene>
    <name evidence="10 11" type="primary">cas1</name>
    <name evidence="11" type="ORF">G3M78_08300</name>
</gene>
<evidence type="ECO:0000256" key="5">
    <source>
        <dbReference type="ARBA" id="ARBA00022842"/>
    </source>
</evidence>
<dbReference type="AlphaFoldDB" id="A0A7T0C2L6"/>
<evidence type="ECO:0000256" key="8">
    <source>
        <dbReference type="ARBA" id="ARBA00023211"/>
    </source>
</evidence>
<evidence type="ECO:0000313" key="12">
    <source>
        <dbReference type="Proteomes" id="UP000594464"/>
    </source>
</evidence>
<dbReference type="GO" id="GO:0003677">
    <property type="term" value="F:DNA binding"/>
    <property type="evidence" value="ECO:0007669"/>
    <property type="project" value="UniProtKB-KW"/>
</dbReference>
<dbReference type="InterPro" id="IPR042211">
    <property type="entry name" value="CRISPR-assoc_Cas1_N"/>
</dbReference>
<evidence type="ECO:0000256" key="1">
    <source>
        <dbReference type="ARBA" id="ARBA00022722"/>
    </source>
</evidence>
<dbReference type="PANTHER" id="PTHR34353:SF2">
    <property type="entry name" value="CRISPR-ASSOCIATED ENDONUCLEASE CAS1 1"/>
    <property type="match status" value="1"/>
</dbReference>
<dbReference type="Gene3D" id="1.20.120.920">
    <property type="entry name" value="CRISPR-associated endonuclease Cas1, C-terminal domain"/>
    <property type="match status" value="1"/>
</dbReference>
<dbReference type="EMBL" id="CP048620">
    <property type="protein sequence ID" value="QPJ65391.1"/>
    <property type="molecule type" value="Genomic_DNA"/>
</dbReference>
<keyword evidence="4 10" id="KW-0378">Hydrolase</keyword>
<dbReference type="Pfam" id="PF01867">
    <property type="entry name" value="Cas_Cas1"/>
    <property type="match status" value="1"/>
</dbReference>
<evidence type="ECO:0000256" key="10">
    <source>
        <dbReference type="HAMAP-Rule" id="MF_01470"/>
    </source>
</evidence>
<comment type="cofactor">
    <cofactor evidence="10">
        <name>Mg(2+)</name>
        <dbReference type="ChEBI" id="CHEBI:18420"/>
    </cofactor>
    <cofactor evidence="10">
        <name>Mn(2+)</name>
        <dbReference type="ChEBI" id="CHEBI:29035"/>
    </cofactor>
</comment>
<evidence type="ECO:0000256" key="2">
    <source>
        <dbReference type="ARBA" id="ARBA00022723"/>
    </source>
</evidence>
<feature type="binding site" evidence="10">
    <location>
        <position position="148"/>
    </location>
    <ligand>
        <name>Mn(2+)</name>
        <dbReference type="ChEBI" id="CHEBI:29035"/>
    </ligand>
</feature>
<dbReference type="KEGG" id="nva:G3M78_08300"/>
<dbReference type="GO" id="GO:0016787">
    <property type="term" value="F:hydrolase activity"/>
    <property type="evidence" value="ECO:0007669"/>
    <property type="project" value="UniProtKB-KW"/>
</dbReference>
<dbReference type="NCBIfam" id="TIGR00287">
    <property type="entry name" value="cas1"/>
    <property type="match status" value="1"/>
</dbReference>
<dbReference type="PANTHER" id="PTHR34353">
    <property type="entry name" value="CRISPR-ASSOCIATED ENDONUCLEASE CAS1 1"/>
    <property type="match status" value="1"/>
</dbReference>
<reference evidence="12" key="1">
    <citation type="submission" date="2020-02" db="EMBL/GenBank/DDBJ databases">
        <title>Genomic and physiological characterization of two novel Nitrospinaceae genera.</title>
        <authorList>
            <person name="Mueller A.J."/>
            <person name="Jung M.-Y."/>
            <person name="Strachan C.R."/>
            <person name="Herbold C.W."/>
            <person name="Kirkegaard R.H."/>
            <person name="Daims H."/>
        </authorList>
    </citation>
    <scope>NUCLEOTIDE SEQUENCE [LARGE SCALE GENOMIC DNA]</scope>
</reference>
<protein>
    <recommendedName>
        <fullName evidence="10">CRISPR-associated endonuclease Cas1</fullName>
        <ecNumber evidence="10">3.1.-.-</ecNumber>
    </recommendedName>
</protein>
<evidence type="ECO:0000256" key="9">
    <source>
        <dbReference type="ARBA" id="ARBA00038592"/>
    </source>
</evidence>
<name>A0A7T0C2L6_9BACT</name>
<dbReference type="GO" id="GO:0046872">
    <property type="term" value="F:metal ion binding"/>
    <property type="evidence" value="ECO:0007669"/>
    <property type="project" value="UniProtKB-UniRule"/>
</dbReference>
<proteinExistence type="inferred from homology"/>
<sequence>MNQRIVEISEAGQYIHVHRGFLIVSREKVERGRVPLADIAVLILSGPGSTISTNAVNTLVDENCSVIFCGANYHPKGMVLPVAPHHQHPKRLHQQINATLPLKKRLWQTLVRAKIENQAAVLEAIGRKDEVLYSFARRVQSGDPDNLEAQSARRYWPQLFNEDFRRDPEGDPPNNLLNYGYAIIRASAARAISISGFHPALGLHHRNQSNAFCLADDLMEPFRPIVDCAVKHWFTQGVEKVSPEIKKQLAGLLDFELAYSDGIRTLSNGFIKLAQSLARSFETKSADLDLPQTPLPIEWASLE</sequence>
<dbReference type="EC" id="3.1.-.-" evidence="10"/>
<feature type="binding site" evidence="10">
    <location>
        <position position="220"/>
    </location>
    <ligand>
        <name>Mn(2+)</name>
        <dbReference type="ChEBI" id="CHEBI:29035"/>
    </ligand>
</feature>
<dbReference type="InterPro" id="IPR002729">
    <property type="entry name" value="CRISPR-assoc_Cas1"/>
</dbReference>
<evidence type="ECO:0000256" key="4">
    <source>
        <dbReference type="ARBA" id="ARBA00022801"/>
    </source>
</evidence>
<keyword evidence="2 10" id="KW-0479">Metal-binding</keyword>
<evidence type="ECO:0000256" key="7">
    <source>
        <dbReference type="ARBA" id="ARBA00023125"/>
    </source>
</evidence>
<comment type="function">
    <text evidence="10">CRISPR (clustered regularly interspaced short palindromic repeat), is an adaptive immune system that provides protection against mobile genetic elements (viruses, transposable elements and conjugative plasmids). CRISPR clusters contain spacers, sequences complementary to antecedent mobile elements, and target invading nucleic acids. CRISPR clusters are transcribed and processed into CRISPR RNA (crRNA). Acts as a dsDNA endonuclease. Involved in the integration of spacer DNA into the CRISPR cassette.</text>
</comment>
<dbReference type="Gene3D" id="3.100.10.20">
    <property type="entry name" value="CRISPR-associated endonuclease Cas1, N-terminal domain"/>
    <property type="match status" value="1"/>
</dbReference>
<comment type="subunit">
    <text evidence="9 10">Homodimer, forms a heterotetramer with a Cas2 homodimer.</text>
</comment>
<dbReference type="NCBIfam" id="TIGR03639">
    <property type="entry name" value="cas1_NMENI"/>
    <property type="match status" value="1"/>
</dbReference>
<dbReference type="GO" id="GO:0051607">
    <property type="term" value="P:defense response to virus"/>
    <property type="evidence" value="ECO:0007669"/>
    <property type="project" value="UniProtKB-UniRule"/>
</dbReference>
<dbReference type="GO" id="GO:0043571">
    <property type="term" value="P:maintenance of CRISPR repeat elements"/>
    <property type="evidence" value="ECO:0007669"/>
    <property type="project" value="UniProtKB-UniRule"/>
</dbReference>
<keyword evidence="6 10" id="KW-0051">Antiviral defense</keyword>
<organism evidence="11 12">
    <name type="scientific">Candidatus Nitrohelix vancouverensis</name>
    <dbReference type="NCBI Taxonomy" id="2705534"/>
    <lineage>
        <taxon>Bacteria</taxon>
        <taxon>Pseudomonadati</taxon>
        <taxon>Nitrospinota/Tectimicrobiota group</taxon>
        <taxon>Nitrospinota</taxon>
        <taxon>Nitrospinia</taxon>
        <taxon>Nitrospinales</taxon>
        <taxon>Nitrospinaceae</taxon>
        <taxon>Candidatus Nitrohelix</taxon>
    </lineage>
</organism>
<dbReference type="HAMAP" id="MF_01470">
    <property type="entry name" value="Cas1"/>
    <property type="match status" value="1"/>
</dbReference>
<evidence type="ECO:0000256" key="6">
    <source>
        <dbReference type="ARBA" id="ARBA00023118"/>
    </source>
</evidence>
<feature type="binding site" evidence="10">
    <location>
        <position position="205"/>
    </location>
    <ligand>
        <name>Mn(2+)</name>
        <dbReference type="ChEBI" id="CHEBI:29035"/>
    </ligand>
</feature>
<keyword evidence="7 10" id="KW-0238">DNA-binding</keyword>
<keyword evidence="1 10" id="KW-0540">Nuclease</keyword>
<dbReference type="InterPro" id="IPR050646">
    <property type="entry name" value="Cas1"/>
</dbReference>
<dbReference type="InterPro" id="IPR019855">
    <property type="entry name" value="CRISPR-assoc_Cas1_NMENI"/>
</dbReference>
<evidence type="ECO:0000313" key="11">
    <source>
        <dbReference type="EMBL" id="QPJ65391.1"/>
    </source>
</evidence>